<evidence type="ECO:0000313" key="4">
    <source>
        <dbReference type="EMBL" id="CAK0828695.1"/>
    </source>
</evidence>
<feature type="compositionally biased region" description="Low complexity" evidence="1">
    <location>
        <begin position="245"/>
        <end position="256"/>
    </location>
</feature>
<comment type="caution">
    <text evidence="4">The sequence shown here is derived from an EMBL/GenBank/DDBJ whole genome shotgun (WGS) entry which is preliminary data.</text>
</comment>
<evidence type="ECO:0000259" key="3">
    <source>
        <dbReference type="Pfam" id="PF07727"/>
    </source>
</evidence>
<feature type="region of interest" description="Disordered" evidence="1">
    <location>
        <begin position="201"/>
        <end position="272"/>
    </location>
</feature>
<feature type="compositionally biased region" description="Basic and acidic residues" evidence="1">
    <location>
        <begin position="219"/>
        <end position="228"/>
    </location>
</feature>
<dbReference type="PANTHER" id="PTHR11439:SF467">
    <property type="entry name" value="INTEGRASE CATALYTIC DOMAIN-CONTAINING PROTEIN"/>
    <property type="match status" value="1"/>
</dbReference>
<proteinExistence type="predicted"/>
<dbReference type="PANTHER" id="PTHR11439">
    <property type="entry name" value="GAG-POL-RELATED RETROTRANSPOSON"/>
    <property type="match status" value="1"/>
</dbReference>
<keyword evidence="2" id="KW-1133">Transmembrane helix</keyword>
<protein>
    <recommendedName>
        <fullName evidence="3">Reverse transcriptase Ty1/copia-type domain-containing protein</fullName>
    </recommendedName>
</protein>
<organism evidence="4 5">
    <name type="scientific">Prorocentrum cordatum</name>
    <dbReference type="NCBI Taxonomy" id="2364126"/>
    <lineage>
        <taxon>Eukaryota</taxon>
        <taxon>Sar</taxon>
        <taxon>Alveolata</taxon>
        <taxon>Dinophyceae</taxon>
        <taxon>Prorocentrales</taxon>
        <taxon>Prorocentraceae</taxon>
        <taxon>Prorocentrum</taxon>
    </lineage>
</organism>
<accession>A0ABN9SFK8</accession>
<evidence type="ECO:0000313" key="5">
    <source>
        <dbReference type="Proteomes" id="UP001189429"/>
    </source>
</evidence>
<keyword evidence="2" id="KW-0812">Transmembrane</keyword>
<reference evidence="4" key="1">
    <citation type="submission" date="2023-10" db="EMBL/GenBank/DDBJ databases">
        <authorList>
            <person name="Chen Y."/>
            <person name="Shah S."/>
            <person name="Dougan E. K."/>
            <person name="Thang M."/>
            <person name="Chan C."/>
        </authorList>
    </citation>
    <scope>NUCLEOTIDE SEQUENCE [LARGE SCALE GENOMIC DNA]</scope>
</reference>
<evidence type="ECO:0000256" key="2">
    <source>
        <dbReference type="SAM" id="Phobius"/>
    </source>
</evidence>
<gene>
    <name evidence="4" type="ORF">PCOR1329_LOCUS27855</name>
</gene>
<dbReference type="EMBL" id="CAUYUJ010010159">
    <property type="protein sequence ID" value="CAK0828695.1"/>
    <property type="molecule type" value="Genomic_DNA"/>
</dbReference>
<feature type="compositionally biased region" description="Basic and acidic residues" evidence="1">
    <location>
        <begin position="261"/>
        <end position="272"/>
    </location>
</feature>
<keyword evidence="2" id="KW-0472">Membrane</keyword>
<feature type="region of interest" description="Disordered" evidence="1">
    <location>
        <begin position="668"/>
        <end position="689"/>
    </location>
</feature>
<feature type="compositionally biased region" description="Basic and acidic residues" evidence="1">
    <location>
        <begin position="201"/>
        <end position="211"/>
    </location>
</feature>
<name>A0ABN9SFK8_9DINO</name>
<dbReference type="InterPro" id="IPR013103">
    <property type="entry name" value="RVT_2"/>
</dbReference>
<feature type="domain" description="Reverse transcriptase Ty1/copia-type" evidence="3">
    <location>
        <begin position="758"/>
        <end position="951"/>
    </location>
</feature>
<dbReference type="CDD" id="cd09272">
    <property type="entry name" value="RNase_HI_RT_Ty1"/>
    <property type="match status" value="1"/>
</dbReference>
<feature type="transmembrane region" description="Helical" evidence="2">
    <location>
        <begin position="1316"/>
        <end position="1339"/>
    </location>
</feature>
<sequence length="1449" mass="160896">MAGLVDTRLLGRPNKYSGNRDEFPTFRYQLISYLGAIDPRLAQAVTTAATHGNVITLSEMGDDNKQFAATMGYILSQLLGGSALTLVMNCEPGNGLEQWRRLCLREDAATGSNKVTQLQLLVNTEFSGKWETYVEELTRFLLDMNRYQEKFSEVISDTLVQALIKKNTPEPLKTQVMMQTFTNHQILRETCEAFAQQMMQRDPRVTKKKFDPNAMDVDAFDKGGKGDSKGMGFGGKSDQKGSGGKSSSQRSAWQSSCGKGGKGDGKNKMKSKKGETKLFDGWCSNPHCGKHGHKIADCRKYGGGAYQPGGGQRSVSEAMTEKCKLTGEPVAEMNDAGYSVHFDPDGAKMFKSNKNVQHEIDKAIESTVTLRLRRKVNAFLLPMRFKDPTGYESIIGDVEDHSEKDDEQMKEEPVETQPVEVQDRRTGYLMGVVVEAKGNQSYAIAAISEYLDELGYMSMEVQLDGEPALEALMNGVISERIKKLGKEAAEAQLRVRLVPKGSHASQGGVESGVKSVAGLARTGRLALEKRYNMKFTEDVPLIPWMIRHQIFCHNRYQRRRSSGRTSFEELRLAPYTSPMLEFGETVIGKEHTELQDKLGTAWCKGLWLGRSSKSDAHLIGTATGVVQARTVKQLTTEESFDMEMLKAMRWTPWRTSVRAGVYEGENWQPTEGAADADLGEGGPGGPPGNRSLVGAIESLSTGDLKRLVAGFSTEEMMRLVGEVDKELKDDSKFSIVMGWTGDDEWGAKQCELDRLDNYDVWELTLRDPHGPKALTWTWVLEMRSGELKARLCARPFGKQVNKSKNELYCPTPLSFSLKLLMVYAIVKDFAVFFFDISRAFLYTPIRELVYAEVPKEYCHLPDGSDWAFKLNKTVYGLNEAMIDFDDHFENIATGRNDGSKMTFKRFLSDPCTFADKANQVAMSKHVDDGTLVGPRVSASKVLEELGTHFLLKVSELTVGGPEIKHLGRGWLRTPEGIQVRMWPAIVKKLLDSEPNDKKTSPIPGVKNEKKVESEEELDSKAATKFRSVNGLNMFVCLERPECQYAAKECSRGMSRPTVQDQTRLTRIIRFIRAHPSSVTCMYPYSGEFKVIGRADSNWAEDPIGRKSTSCGQLFLNGALIMQFVKTQGAPALSSPEAEFNALVHVGIEARGAQTYLKELLDETVPVTLESDNSSALTNVEKKGVGRMRHIELKDLWIKDLVARKAETKVSTSKVHTNENTADIGTKHLSRVDFMKHLTAMKVWLTGKGEVGEVAGSSNEKKGQIGKPALELMGALTQCLVGFGTFLQLGRADATELVEKEFQPVAISSPADDESHFGVSTTVVMMMLTLLSVVATSAVFKVKQHIDRITQSAQKDASTQYSLKDTMKNGATSKIVVNDLRAMFTAMTIDSGREFLRLRRVDRAVSTYTKAMVVEACVATALNDIRQDNIYSVDGFVGIWHPHSLAMIRY</sequence>
<keyword evidence="5" id="KW-1185">Reference proteome</keyword>
<feature type="region of interest" description="Disordered" evidence="1">
    <location>
        <begin position="993"/>
        <end position="1014"/>
    </location>
</feature>
<evidence type="ECO:0000256" key="1">
    <source>
        <dbReference type="SAM" id="MobiDB-lite"/>
    </source>
</evidence>
<dbReference type="Proteomes" id="UP001189429">
    <property type="component" value="Unassembled WGS sequence"/>
</dbReference>
<dbReference type="Pfam" id="PF07727">
    <property type="entry name" value="RVT_2"/>
    <property type="match status" value="1"/>
</dbReference>